<evidence type="ECO:0000256" key="3">
    <source>
        <dbReference type="ARBA" id="ARBA00022989"/>
    </source>
</evidence>
<proteinExistence type="predicted"/>
<dbReference type="RefSeq" id="WP_146962490.1">
    <property type="nucleotide sequence ID" value="NZ_CP042467.1"/>
</dbReference>
<accession>A0A5B8XVP7</accession>
<feature type="transmembrane region" description="Helical" evidence="5">
    <location>
        <begin position="71"/>
        <end position="93"/>
    </location>
</feature>
<evidence type="ECO:0000256" key="2">
    <source>
        <dbReference type="ARBA" id="ARBA00022692"/>
    </source>
</evidence>
<evidence type="ECO:0000313" key="8">
    <source>
        <dbReference type="Proteomes" id="UP000321595"/>
    </source>
</evidence>
<keyword evidence="2 5" id="KW-0812">Transmembrane</keyword>
<feature type="transmembrane region" description="Helical" evidence="5">
    <location>
        <begin position="99"/>
        <end position="122"/>
    </location>
</feature>
<dbReference type="Pfam" id="PF04138">
    <property type="entry name" value="GtrA_DPMS_TM"/>
    <property type="match status" value="1"/>
</dbReference>
<dbReference type="OrthoDB" id="10016192at2"/>
<dbReference type="AlphaFoldDB" id="A0A5B8XVP7"/>
<gene>
    <name evidence="7" type="ORF">FRD01_18865</name>
</gene>
<dbReference type="InterPro" id="IPR007267">
    <property type="entry name" value="GtrA_DPMS_TM"/>
</dbReference>
<organism evidence="7 8">
    <name type="scientific">Microvenator marinus</name>
    <dbReference type="NCBI Taxonomy" id="2600177"/>
    <lineage>
        <taxon>Bacteria</taxon>
        <taxon>Deltaproteobacteria</taxon>
        <taxon>Bradymonadales</taxon>
        <taxon>Microvenatoraceae</taxon>
        <taxon>Microvenator</taxon>
    </lineage>
</organism>
<reference evidence="7 8" key="1">
    <citation type="submission" date="2019-08" db="EMBL/GenBank/DDBJ databases">
        <authorList>
            <person name="Liang Q."/>
        </authorList>
    </citation>
    <scope>NUCLEOTIDE SEQUENCE [LARGE SCALE GENOMIC DNA]</scope>
    <source>
        <strain evidence="7 8">V1718</strain>
    </source>
</reference>
<evidence type="ECO:0000259" key="6">
    <source>
        <dbReference type="Pfam" id="PF04138"/>
    </source>
</evidence>
<comment type="subcellular location">
    <subcellularLocation>
        <location evidence="1">Membrane</location>
        <topology evidence="1">Multi-pass membrane protein</topology>
    </subcellularLocation>
</comment>
<dbReference type="GO" id="GO:0016020">
    <property type="term" value="C:membrane"/>
    <property type="evidence" value="ECO:0007669"/>
    <property type="project" value="UniProtKB-SubCell"/>
</dbReference>
<dbReference type="KEGG" id="bbae:FRD01_18865"/>
<evidence type="ECO:0000256" key="1">
    <source>
        <dbReference type="ARBA" id="ARBA00004141"/>
    </source>
</evidence>
<sequence>MSRVFREFVAVAGASLIATAADGVVYSILVWMSTRAGIAAILAAVVGGILHFSMCRWGIFKDEDSPILRSAPLYLLMSSSAALMQGGLVELGVQHTNALAAWLVGKVLIYTFWTFPISKFVVFRGRPA</sequence>
<feature type="domain" description="GtrA/DPMS transmembrane" evidence="6">
    <location>
        <begin position="15"/>
        <end position="123"/>
    </location>
</feature>
<keyword evidence="4 5" id="KW-0472">Membrane</keyword>
<dbReference type="Proteomes" id="UP000321595">
    <property type="component" value="Chromosome"/>
</dbReference>
<evidence type="ECO:0000313" key="7">
    <source>
        <dbReference type="EMBL" id="QED29257.1"/>
    </source>
</evidence>
<protein>
    <recommendedName>
        <fullName evidence="6">GtrA/DPMS transmembrane domain-containing protein</fullName>
    </recommendedName>
</protein>
<keyword evidence="3 5" id="KW-1133">Transmembrane helix</keyword>
<evidence type="ECO:0000256" key="5">
    <source>
        <dbReference type="SAM" id="Phobius"/>
    </source>
</evidence>
<keyword evidence="8" id="KW-1185">Reference proteome</keyword>
<dbReference type="EMBL" id="CP042467">
    <property type="protein sequence ID" value="QED29257.1"/>
    <property type="molecule type" value="Genomic_DNA"/>
</dbReference>
<dbReference type="GO" id="GO:0000271">
    <property type="term" value="P:polysaccharide biosynthetic process"/>
    <property type="evidence" value="ECO:0007669"/>
    <property type="project" value="InterPro"/>
</dbReference>
<name>A0A5B8XVP7_9DELT</name>
<feature type="transmembrane region" description="Helical" evidence="5">
    <location>
        <begin position="37"/>
        <end position="59"/>
    </location>
</feature>
<evidence type="ECO:0000256" key="4">
    <source>
        <dbReference type="ARBA" id="ARBA00023136"/>
    </source>
</evidence>